<comment type="caution">
    <text evidence="3">The sequence shown here is derived from an EMBL/GenBank/DDBJ whole genome shotgun (WGS) entry which is preliminary data.</text>
</comment>
<evidence type="ECO:0000256" key="1">
    <source>
        <dbReference type="SAM" id="Phobius"/>
    </source>
</evidence>
<protein>
    <submittedName>
        <fullName evidence="3">Uncharacterized membrane protein</fullName>
    </submittedName>
</protein>
<dbReference type="EMBL" id="FXUI01000006">
    <property type="protein sequence ID" value="SMP72092.1"/>
    <property type="molecule type" value="Genomic_DNA"/>
</dbReference>
<evidence type="ECO:0000313" key="3">
    <source>
        <dbReference type="EMBL" id="SMP72092.1"/>
    </source>
</evidence>
<keyword evidence="1" id="KW-0472">Membrane</keyword>
<feature type="transmembrane region" description="Helical" evidence="1">
    <location>
        <begin position="80"/>
        <end position="101"/>
    </location>
</feature>
<dbReference type="Pfam" id="PF09990">
    <property type="entry name" value="DUF2231"/>
    <property type="match status" value="1"/>
</dbReference>
<feature type="transmembrane region" description="Helical" evidence="1">
    <location>
        <begin position="47"/>
        <end position="68"/>
    </location>
</feature>
<reference evidence="3 4" key="1">
    <citation type="submission" date="2017-05" db="EMBL/GenBank/DDBJ databases">
        <authorList>
            <person name="Varghese N."/>
            <person name="Submissions S."/>
        </authorList>
    </citation>
    <scope>NUCLEOTIDE SEQUENCE [LARGE SCALE GENOMIC DNA]</scope>
    <source>
        <strain evidence="3 4">SM16</strain>
    </source>
</reference>
<keyword evidence="1" id="KW-0812">Transmembrane</keyword>
<name>A0ABY1QKK6_9SPHN</name>
<evidence type="ECO:0000313" key="4">
    <source>
        <dbReference type="Proteomes" id="UP001157910"/>
    </source>
</evidence>
<dbReference type="Proteomes" id="UP001157910">
    <property type="component" value="Unassembled WGS sequence"/>
</dbReference>
<keyword evidence="4" id="KW-1185">Reference proteome</keyword>
<proteinExistence type="predicted"/>
<evidence type="ECO:0000259" key="2">
    <source>
        <dbReference type="Pfam" id="PF09990"/>
    </source>
</evidence>
<accession>A0ABY1QKK6</accession>
<gene>
    <name evidence="3" type="ORF">SAMN06296065_106112</name>
</gene>
<sequence>MVNNAALRRTIHPVHAVLLAGSLPLFLGALLSDLAYSSSYQVQWANFASWLLAGGLVLEGPALLWSLVRLLRPEVRRDRRWLLFVVFLAATFILGFVNSLVHAKDAWAMMPEAIFLSVIVFLLGCAATWLGFSRFGKEEV</sequence>
<feature type="transmembrane region" description="Helical" evidence="1">
    <location>
        <begin position="113"/>
        <end position="132"/>
    </location>
</feature>
<organism evidence="3 4">
    <name type="scientific">Novosphingobium panipatense</name>
    <dbReference type="NCBI Taxonomy" id="428991"/>
    <lineage>
        <taxon>Bacteria</taxon>
        <taxon>Pseudomonadati</taxon>
        <taxon>Pseudomonadota</taxon>
        <taxon>Alphaproteobacteria</taxon>
        <taxon>Sphingomonadales</taxon>
        <taxon>Sphingomonadaceae</taxon>
        <taxon>Novosphingobium</taxon>
    </lineage>
</organism>
<feature type="domain" description="DUF2231" evidence="2">
    <location>
        <begin position="12"/>
        <end position="131"/>
    </location>
</feature>
<dbReference type="InterPro" id="IPR019251">
    <property type="entry name" value="DUF2231_TM"/>
</dbReference>
<keyword evidence="1" id="KW-1133">Transmembrane helix</keyword>